<feature type="domain" description="HTH LytTR-type" evidence="3">
    <location>
        <begin position="167"/>
        <end position="272"/>
    </location>
</feature>
<dbReference type="PANTHER" id="PTHR37299:SF1">
    <property type="entry name" value="STAGE 0 SPORULATION PROTEIN A HOMOLOG"/>
    <property type="match status" value="1"/>
</dbReference>
<feature type="modified residue" description="4-aspartylphosphate" evidence="1">
    <location>
        <position position="83"/>
    </location>
</feature>
<dbReference type="Pfam" id="PF00072">
    <property type="entry name" value="Response_reg"/>
    <property type="match status" value="1"/>
</dbReference>
<dbReference type="Gene3D" id="3.40.50.2300">
    <property type="match status" value="1"/>
</dbReference>
<evidence type="ECO:0000256" key="1">
    <source>
        <dbReference type="PROSITE-ProRule" id="PRU00169"/>
    </source>
</evidence>
<dbReference type="GO" id="GO:0000156">
    <property type="term" value="F:phosphorelay response regulator activity"/>
    <property type="evidence" value="ECO:0007669"/>
    <property type="project" value="InterPro"/>
</dbReference>
<dbReference type="InterPro" id="IPR046947">
    <property type="entry name" value="LytR-like"/>
</dbReference>
<dbReference type="PROSITE" id="PS50930">
    <property type="entry name" value="HTH_LYTTR"/>
    <property type="match status" value="1"/>
</dbReference>
<dbReference type="AlphaFoldDB" id="A0A6I5A1Y5"/>
<evidence type="ECO:0000259" key="2">
    <source>
        <dbReference type="PROSITE" id="PS50110"/>
    </source>
</evidence>
<proteinExistence type="predicted"/>
<dbReference type="SMART" id="SM00448">
    <property type="entry name" value="REC"/>
    <property type="match status" value="1"/>
</dbReference>
<accession>A0A6I5A1Y5</accession>
<evidence type="ECO:0000313" key="5">
    <source>
        <dbReference type="Proteomes" id="UP000468638"/>
    </source>
</evidence>
<dbReference type="Pfam" id="PF04397">
    <property type="entry name" value="LytTR"/>
    <property type="match status" value="1"/>
</dbReference>
<evidence type="ECO:0000313" key="4">
    <source>
        <dbReference type="EMBL" id="MYL34740.1"/>
    </source>
</evidence>
<reference evidence="4 5" key="1">
    <citation type="submission" date="2019-11" db="EMBL/GenBank/DDBJ databases">
        <title>Genome sequences of 17 halophilic strains isolated from different environments.</title>
        <authorList>
            <person name="Furrow R.E."/>
        </authorList>
    </citation>
    <scope>NUCLEOTIDE SEQUENCE [LARGE SCALE GENOMIC DNA]</scope>
    <source>
        <strain evidence="4 5">22514_16_FS</strain>
    </source>
</reference>
<dbReference type="InterPro" id="IPR011006">
    <property type="entry name" value="CheY-like_superfamily"/>
</dbReference>
<comment type="caution">
    <text evidence="4">The sequence shown here is derived from an EMBL/GenBank/DDBJ whole genome shotgun (WGS) entry which is preliminary data.</text>
</comment>
<dbReference type="Gene3D" id="2.20.25.10">
    <property type="match status" value="1"/>
</dbReference>
<keyword evidence="1" id="KW-0597">Phosphoprotein</keyword>
<dbReference type="Proteomes" id="UP000468638">
    <property type="component" value="Unassembled WGS sequence"/>
</dbReference>
<gene>
    <name evidence="4" type="ORF">GLW05_14180</name>
</gene>
<name>A0A6I5A1Y5_9BACI</name>
<dbReference type="GO" id="GO:0003677">
    <property type="term" value="F:DNA binding"/>
    <property type="evidence" value="ECO:0007669"/>
    <property type="project" value="InterPro"/>
</dbReference>
<dbReference type="SMART" id="SM00850">
    <property type="entry name" value="LytTR"/>
    <property type="match status" value="1"/>
</dbReference>
<evidence type="ECO:0000259" key="3">
    <source>
        <dbReference type="PROSITE" id="PS50930"/>
    </source>
</evidence>
<dbReference type="Gene3D" id="2.40.50.40">
    <property type="match status" value="1"/>
</dbReference>
<dbReference type="InterPro" id="IPR001789">
    <property type="entry name" value="Sig_transdc_resp-reg_receiver"/>
</dbReference>
<dbReference type="PANTHER" id="PTHR37299">
    <property type="entry name" value="TRANSCRIPTIONAL REGULATOR-RELATED"/>
    <property type="match status" value="1"/>
</dbReference>
<dbReference type="InterPro" id="IPR007492">
    <property type="entry name" value="LytTR_DNA-bd_dom"/>
</dbReference>
<dbReference type="SUPFAM" id="SSF52172">
    <property type="entry name" value="CheY-like"/>
    <property type="match status" value="1"/>
</dbReference>
<feature type="domain" description="Response regulatory" evidence="2">
    <location>
        <begin position="31"/>
        <end position="146"/>
    </location>
</feature>
<sequence>MIQELEKVPRYLFNSHYMMMKEIFLMSNQINVMIIDDEPYSRVELKHLLTSYEDISVLDEATSGEQGLEKTIRLTNIHVLFVDIEMGKVSGMDLVDSIQNLKHPPHVVFATAHPDYAAKAFRFEAIDYLLKPFSEDEVEETVKRIRNVIHTKQSSTNEVPNQVKGKLAIETEDRIYYVLPEDLFYVEVDNGETRVHAREKFFTTKLSLKDLQEKLSDFSFFRTHKSYLVNLKEVEELIPWFNGAYQLKLKHIDEEIPVSRTYAKELKSRLSL</sequence>
<protein>
    <submittedName>
        <fullName evidence="4">Response regulator</fullName>
    </submittedName>
</protein>
<organism evidence="4 5">
    <name type="scientific">Pontibacillus yanchengensis</name>
    <dbReference type="NCBI Taxonomy" id="462910"/>
    <lineage>
        <taxon>Bacteria</taxon>
        <taxon>Bacillati</taxon>
        <taxon>Bacillota</taxon>
        <taxon>Bacilli</taxon>
        <taxon>Bacillales</taxon>
        <taxon>Bacillaceae</taxon>
        <taxon>Pontibacillus</taxon>
    </lineage>
</organism>
<dbReference type="EMBL" id="WMEQ01000011">
    <property type="protein sequence ID" value="MYL34740.1"/>
    <property type="molecule type" value="Genomic_DNA"/>
</dbReference>
<dbReference type="PROSITE" id="PS50110">
    <property type="entry name" value="RESPONSE_REGULATORY"/>
    <property type="match status" value="1"/>
</dbReference>